<protein>
    <submittedName>
        <fullName evidence="3">PF01973 family protein</fullName>
    </submittedName>
</protein>
<dbReference type="PATRIC" id="fig|1125725.3.peg.1785"/>
<organism evidence="3 5">
    <name type="scientific">Treponema socranskii subsp. socranskii VPI DR56BR1116 = ATCC 35536</name>
    <dbReference type="NCBI Taxonomy" id="1125725"/>
    <lineage>
        <taxon>Bacteria</taxon>
        <taxon>Pseudomonadati</taxon>
        <taxon>Spirochaetota</taxon>
        <taxon>Spirochaetia</taxon>
        <taxon>Spirochaetales</taxon>
        <taxon>Treponemataceae</taxon>
        <taxon>Treponema</taxon>
    </lineage>
</organism>
<dbReference type="AlphaFoldDB" id="U1FKJ3"/>
<sequence length="649" mass="70432">MNSIWNKNRSAFAFRFPSLVKMFASEIAAVDAICSGSSIPHDTSNDNPPAIGQPFPFWNIVSAKDGSVSAYEGGALLHSAYNPKREAEQTVANSDFAGCRAAVFFGFGLGYAVEAYALRFPDRAIIVVEPDAARFFASLALTDWTAVFASKDCIAAIACPPHTVVSFIEQYGASHCAFFSVPSQTAHSSDYFDTLRTLVERNRRKDDINAATLERFAKRWLKNSCKNINNYALMRGVSAYAGNAHGIPFTIVAAGPSLERVLPYLSEIKKRSVVVCVETALRACLRAGVEPDFIVVGDPQYYAYRHIAGLTSKSSVLIAEVAVYPAVFSFSCRGFALSSSLFPIGKWFERRLGKKGDLGAGGSVASAAWNFAYAAGASEIHCCGLDFAFPEKRTHIRGSMFEEGTHETSVRTLPAETQNLPLLFSAGAETASDYDGKPVPTDSRMKMFAWWFESRLASCPDVKTHTFSRSGIAVPGIEPVDIRSFLKKPDITARKNEFIKKSEASEKASPPAKERFDAVRAEFLHEIASLRKIAEDGKRICENALADGGAAKSRAPTGCAAHISDMYTISDGNAEHSVTLRALADIDEAILKSSVKDAVSLALPSGKRFADLAGNGDKTGDAFRKSLLHSRRIYEELARAASECAKYVP</sequence>
<evidence type="ECO:0000313" key="5">
    <source>
        <dbReference type="Proteomes" id="UP000016412"/>
    </source>
</evidence>
<dbReference type="eggNOG" id="COG2604">
    <property type="taxonomic scope" value="Bacteria"/>
</dbReference>
<gene>
    <name evidence="4" type="ORF">HMPREF0860_0397</name>
    <name evidence="3" type="ORF">HMPREF1325_2611</name>
</gene>
<dbReference type="Pfam" id="PF20157">
    <property type="entry name" value="Maf_flag10_N"/>
    <property type="match status" value="1"/>
</dbReference>
<comment type="caution">
    <text evidence="3">The sequence shown here is derived from an EMBL/GenBank/DDBJ whole genome shotgun (WGS) entry which is preliminary data.</text>
</comment>
<dbReference type="Proteomes" id="UP000016412">
    <property type="component" value="Unassembled WGS sequence"/>
</dbReference>
<evidence type="ECO:0000313" key="3">
    <source>
        <dbReference type="EMBL" id="ERF60323.1"/>
    </source>
</evidence>
<reference evidence="5 6" key="1">
    <citation type="submission" date="2013-08" db="EMBL/GenBank/DDBJ databases">
        <authorList>
            <person name="Durkin A.S."/>
            <person name="Haft D.R."/>
            <person name="McCorrison J."/>
            <person name="Torralba M."/>
            <person name="Gillis M."/>
            <person name="Haft D.H."/>
            <person name="Methe B."/>
            <person name="Sutton G."/>
            <person name="Nelson K.E."/>
        </authorList>
    </citation>
    <scope>NUCLEOTIDE SEQUENCE [LARGE SCALE GENOMIC DNA]</scope>
    <source>
        <strain evidence="4 6">ATCC 35536</strain>
        <strain evidence="3 5">VPI DR56BR1116</strain>
    </source>
</reference>
<dbReference type="EMBL" id="AUZJ01000043">
    <property type="protein sequence ID" value="ERF60323.1"/>
    <property type="molecule type" value="Genomic_DNA"/>
</dbReference>
<proteinExistence type="predicted"/>
<evidence type="ECO:0000259" key="2">
    <source>
        <dbReference type="Pfam" id="PF20157"/>
    </source>
</evidence>
<dbReference type="InterPro" id="IPR045376">
    <property type="entry name" value="Maf_N"/>
</dbReference>
<dbReference type="Pfam" id="PF01973">
    <property type="entry name" value="MptE-like"/>
    <property type="match status" value="1"/>
</dbReference>
<evidence type="ECO:0000259" key="1">
    <source>
        <dbReference type="Pfam" id="PF01973"/>
    </source>
</evidence>
<accession>U1FKJ3</accession>
<dbReference type="EMBL" id="AVQI01000084">
    <property type="protein sequence ID" value="ERJ97673.1"/>
    <property type="molecule type" value="Genomic_DNA"/>
</dbReference>
<evidence type="ECO:0000313" key="6">
    <source>
        <dbReference type="Proteomes" id="UP000016646"/>
    </source>
</evidence>
<dbReference type="STRING" id="1125725.HMPREF1325_2611"/>
<dbReference type="PANTHER" id="PTHR41786">
    <property type="entry name" value="MOTILITY ACCESSORY FACTOR MAF"/>
    <property type="match status" value="1"/>
</dbReference>
<dbReference type="PANTHER" id="PTHR41786:SF1">
    <property type="entry name" value="6-HYDROXYMETHYLPTERIN DIPHOSPHOKINASE MPTE-LIKE DOMAIN-CONTAINING PROTEIN"/>
    <property type="match status" value="1"/>
</dbReference>
<dbReference type="InterPro" id="IPR002826">
    <property type="entry name" value="MptE-like"/>
</dbReference>
<dbReference type="Proteomes" id="UP000016646">
    <property type="component" value="Unassembled WGS sequence"/>
</dbReference>
<feature type="domain" description="Glycosyltransferase Maf N-terminal" evidence="2">
    <location>
        <begin position="98"/>
        <end position="149"/>
    </location>
</feature>
<feature type="domain" description="6-hydroxymethylpterin diphosphokinase MptE-like" evidence="1">
    <location>
        <begin position="224"/>
        <end position="391"/>
    </location>
</feature>
<keyword evidence="6" id="KW-1185">Reference proteome</keyword>
<evidence type="ECO:0000313" key="4">
    <source>
        <dbReference type="EMBL" id="ERJ97673.1"/>
    </source>
</evidence>
<name>U1FKJ3_TRESO</name>